<reference evidence="3" key="2">
    <citation type="journal article" date="2010" name="Stand. Genomic Sci.">
        <title>Complete genome sequence of Vulcanisaeta distributa type strain (IC-017T).</title>
        <authorList>
            <person name="Mavromatis K."/>
            <person name="Sikorski J."/>
            <person name="Pabst E."/>
            <person name="Teshima H."/>
            <person name="Lapidus A."/>
            <person name="Lucas S."/>
            <person name="Nolan M."/>
            <person name="Glavina Del Rio T."/>
            <person name="Cheng J."/>
            <person name="Bruce D."/>
            <person name="Goodwin L."/>
            <person name="Pitluck S."/>
            <person name="Liolios K."/>
            <person name="Ivanova N."/>
            <person name="Mikhailova N."/>
            <person name="Pati A."/>
            <person name="Chen A."/>
            <person name="Palaniappan K."/>
            <person name="Land M."/>
            <person name="Hauser L."/>
            <person name="Chang Y."/>
            <person name="Jeffries C."/>
            <person name="Rohde M."/>
            <person name="Spring S."/>
            <person name="Goker M."/>
            <person name="Wirth R."/>
            <person name="Woyke T."/>
            <person name="Bristow J."/>
            <person name="Eisen J."/>
            <person name="Markowitz V."/>
            <person name="Hugenholtz P."/>
            <person name="Klenk H."/>
            <person name="Kyrpides N."/>
        </authorList>
    </citation>
    <scope>NUCLEOTIDE SEQUENCE [LARGE SCALE GENOMIC DNA]</scope>
    <source>
        <strain evidence="3">DSM 14429 / JCM 11212 / NBRC 100878 / IC-017</strain>
    </source>
</reference>
<dbReference type="Pfam" id="PF13304">
    <property type="entry name" value="AAA_21"/>
    <property type="match status" value="1"/>
</dbReference>
<dbReference type="PANTHER" id="PTHR43581:SF4">
    <property type="entry name" value="ATP_GTP PHOSPHATASE"/>
    <property type="match status" value="1"/>
</dbReference>
<organism evidence="2 3">
    <name type="scientific">Vulcanisaeta distributa (strain DSM 14429 / JCM 11212 / NBRC 100878 / IC-017)</name>
    <dbReference type="NCBI Taxonomy" id="572478"/>
    <lineage>
        <taxon>Archaea</taxon>
        <taxon>Thermoproteota</taxon>
        <taxon>Thermoprotei</taxon>
        <taxon>Thermoproteales</taxon>
        <taxon>Thermoproteaceae</taxon>
        <taxon>Vulcanisaeta</taxon>
    </lineage>
</organism>
<dbReference type="SUPFAM" id="SSF52540">
    <property type="entry name" value="P-loop containing nucleoside triphosphate hydrolases"/>
    <property type="match status" value="1"/>
</dbReference>
<dbReference type="PANTHER" id="PTHR43581">
    <property type="entry name" value="ATP/GTP PHOSPHATASE"/>
    <property type="match status" value="1"/>
</dbReference>
<dbReference type="Proteomes" id="UP000006681">
    <property type="component" value="Chromosome"/>
</dbReference>
<keyword evidence="3" id="KW-1185">Reference proteome</keyword>
<accession>E1QP59</accession>
<proteinExistence type="predicted"/>
<dbReference type="HOGENOM" id="CLU_798374_0_0_2"/>
<dbReference type="GO" id="GO:0016887">
    <property type="term" value="F:ATP hydrolysis activity"/>
    <property type="evidence" value="ECO:0007669"/>
    <property type="project" value="InterPro"/>
</dbReference>
<evidence type="ECO:0000259" key="1">
    <source>
        <dbReference type="Pfam" id="PF13304"/>
    </source>
</evidence>
<evidence type="ECO:0000313" key="2">
    <source>
        <dbReference type="EMBL" id="ADN50230.1"/>
    </source>
</evidence>
<dbReference type="STRING" id="572478.Vdis_0838"/>
<name>E1QP59_VULDI</name>
<evidence type="ECO:0000313" key="3">
    <source>
        <dbReference type="Proteomes" id="UP000006681"/>
    </source>
</evidence>
<dbReference type="Gene3D" id="3.40.50.300">
    <property type="entry name" value="P-loop containing nucleotide triphosphate hydrolases"/>
    <property type="match status" value="1"/>
</dbReference>
<protein>
    <recommendedName>
        <fullName evidence="1">ATPase AAA-type core domain-containing protein</fullName>
    </recommendedName>
</protein>
<gene>
    <name evidence="2" type="ordered locus">Vdis_0838</name>
</gene>
<dbReference type="EMBL" id="CP002100">
    <property type="protein sequence ID" value="ADN50230.1"/>
    <property type="molecule type" value="Genomic_DNA"/>
</dbReference>
<dbReference type="eggNOG" id="arCOG05702">
    <property type="taxonomic scope" value="Archaea"/>
</dbReference>
<dbReference type="AlphaFoldDB" id="E1QP59"/>
<feature type="domain" description="ATPase AAA-type core" evidence="1">
    <location>
        <begin position="29"/>
        <end position="345"/>
    </location>
</feature>
<dbReference type="KEGG" id="vdi:Vdis_0838"/>
<sequence>MRMTRLVRAVIKGFKGLGRGLTIDLNGNTVIVGRSGSGKTSFMEALALLMQSRGEEWLVLEGNLLIIHEPEDLAYGLDPSETITIGVYYEVDEDGESLGRSTGLELSRGSVIGYHYSFRLSDYWVRQELYLNNELVAVVEKVGNEGFVRYPVNARLCMAPTHVMHEDAFITCDGDVSKKAYSLAFILRNMLKNKFYYLGEGRVCWWKRDYETTVDLPSNSVGSDGQYTVHQLSVIQTRPEYEGIYNELMGLVNELGIEGIKAGFTAPKRISGYIKVNGKWVPMFHAGLKMRSLLPILVQLILTPPGSVLLIDSVDLGLTYDELNALVDIIDRMARKVGYQVVMSSKVAPTGNVSVVNI</sequence>
<dbReference type="GO" id="GO:0005524">
    <property type="term" value="F:ATP binding"/>
    <property type="evidence" value="ECO:0007669"/>
    <property type="project" value="InterPro"/>
</dbReference>
<dbReference type="InterPro" id="IPR051396">
    <property type="entry name" value="Bact_Antivir_Def_Nuclease"/>
</dbReference>
<reference evidence="2 3" key="1">
    <citation type="journal article" date="2010" name="Stand. Genomic Sci.">
        <title>Complete genome sequence of Vulcanisaeta distributa type strain (IC-017).</title>
        <authorList>
            <person name="Mavromatis K."/>
            <person name="Sikorski J."/>
            <person name="Pabst E."/>
            <person name="Teshima H."/>
            <person name="Lapidus A."/>
            <person name="Lucas S."/>
            <person name="Nolan M."/>
            <person name="Glavina Del Rio T."/>
            <person name="Cheng J.F."/>
            <person name="Bruce D."/>
            <person name="Goodwin L."/>
            <person name="Pitluck S."/>
            <person name="Liolios K."/>
            <person name="Ivanova N."/>
            <person name="Mikhailova N."/>
            <person name="Pati A."/>
            <person name="Chen A."/>
            <person name="Palaniappan K."/>
            <person name="Land M."/>
            <person name="Hauser L."/>
            <person name="Chang Y.J."/>
            <person name="Jeffries C.D."/>
            <person name="Rohde M."/>
            <person name="Spring S."/>
            <person name="Goker M."/>
            <person name="Wirth R."/>
            <person name="Woyke T."/>
            <person name="Bristow J."/>
            <person name="Eisen J.A."/>
            <person name="Markowitz V."/>
            <person name="Hugenholtz P."/>
            <person name="Klenk H.P."/>
            <person name="Kyrpides N.C."/>
        </authorList>
    </citation>
    <scope>NUCLEOTIDE SEQUENCE [LARGE SCALE GENOMIC DNA]</scope>
    <source>
        <strain evidence="3">DSM 14429 / JCM 11212 / NBRC 100878 / IC-017</strain>
    </source>
</reference>
<dbReference type="InterPro" id="IPR027417">
    <property type="entry name" value="P-loop_NTPase"/>
</dbReference>
<dbReference type="InterPro" id="IPR003959">
    <property type="entry name" value="ATPase_AAA_core"/>
</dbReference>